<reference evidence="1" key="1">
    <citation type="submission" date="2018-02" db="EMBL/GenBank/DDBJ databases">
        <title>Rhizophora mucronata_Transcriptome.</title>
        <authorList>
            <person name="Meera S.P."/>
            <person name="Sreeshan A."/>
            <person name="Augustine A."/>
        </authorList>
    </citation>
    <scope>NUCLEOTIDE SEQUENCE</scope>
    <source>
        <tissue evidence="1">Leaf</tissue>
    </source>
</reference>
<accession>A0A2P2IP33</accession>
<sequence length="57" mass="6829">MTPSSRPPSLYFFSIDLLIYSAKIIRHRKYINTAFNVYVTRTDFFFLTVSFSHLEYI</sequence>
<evidence type="ECO:0000313" key="1">
    <source>
        <dbReference type="EMBL" id="MBW82990.1"/>
    </source>
</evidence>
<proteinExistence type="predicted"/>
<dbReference type="EMBL" id="GGEC01002507">
    <property type="protein sequence ID" value="MBW82990.1"/>
    <property type="molecule type" value="Transcribed_RNA"/>
</dbReference>
<protein>
    <submittedName>
        <fullName evidence="1">Uncharacterized protein</fullName>
    </submittedName>
</protein>
<dbReference type="AlphaFoldDB" id="A0A2P2IP33"/>
<organism evidence="1">
    <name type="scientific">Rhizophora mucronata</name>
    <name type="common">Asiatic mangrove</name>
    <dbReference type="NCBI Taxonomy" id="61149"/>
    <lineage>
        <taxon>Eukaryota</taxon>
        <taxon>Viridiplantae</taxon>
        <taxon>Streptophyta</taxon>
        <taxon>Embryophyta</taxon>
        <taxon>Tracheophyta</taxon>
        <taxon>Spermatophyta</taxon>
        <taxon>Magnoliopsida</taxon>
        <taxon>eudicotyledons</taxon>
        <taxon>Gunneridae</taxon>
        <taxon>Pentapetalae</taxon>
        <taxon>rosids</taxon>
        <taxon>fabids</taxon>
        <taxon>Malpighiales</taxon>
        <taxon>Rhizophoraceae</taxon>
        <taxon>Rhizophora</taxon>
    </lineage>
</organism>
<name>A0A2P2IP33_RHIMU</name>